<dbReference type="InterPro" id="IPR000073">
    <property type="entry name" value="AB_hydrolase_1"/>
</dbReference>
<evidence type="ECO:0000313" key="3">
    <source>
        <dbReference type="Proteomes" id="UP001589607"/>
    </source>
</evidence>
<evidence type="ECO:0000259" key="1">
    <source>
        <dbReference type="Pfam" id="PF00561"/>
    </source>
</evidence>
<protein>
    <submittedName>
        <fullName evidence="2">Alpha/beta hydrolase</fullName>
    </submittedName>
</protein>
<feature type="domain" description="AB hydrolase-1" evidence="1">
    <location>
        <begin position="75"/>
        <end position="180"/>
    </location>
</feature>
<evidence type="ECO:0000313" key="2">
    <source>
        <dbReference type="EMBL" id="MFB9096834.1"/>
    </source>
</evidence>
<dbReference type="PANTHER" id="PTHR46438">
    <property type="entry name" value="ALPHA/BETA-HYDROLASES SUPERFAMILY PROTEIN"/>
    <property type="match status" value="1"/>
</dbReference>
<reference evidence="2 3" key="1">
    <citation type="submission" date="2024-09" db="EMBL/GenBank/DDBJ databases">
        <authorList>
            <person name="Sun Q."/>
            <person name="Mori K."/>
        </authorList>
    </citation>
    <scope>NUCLEOTIDE SEQUENCE [LARGE SCALE GENOMIC DNA]</scope>
    <source>
        <strain evidence="2 3">CECT 7955</strain>
    </source>
</reference>
<sequence length="280" mass="32275">MKKIIIKSTGFYLNTLAYVNPGLLKRKGYELFCNPLSKKVQPHHLAFLQTAEMFNFNFEEKKMQAYKWGNGSKKVILMHGWASNTFRWRKIIEKLIQDDFTVYAFDAPGHGLSEGKLLNLLIYKNCLEVFLKNVEKIDYAIAHSVGGFALQYMLYDNKTSGIKKAVVMGAPGEADDFFVFYKELLSLSKKSIRLIIEQFENKLGNQPSFFSAKRFAKEIDIPVLLIHDKYDKDTNPNYTEQLSKLIKNNTLIMTEGLGHNLKSKELDNQIIDFINEYSLN</sequence>
<gene>
    <name evidence="2" type="ORF">ACFFVF_09925</name>
</gene>
<keyword evidence="2" id="KW-0378">Hydrolase</keyword>
<proteinExistence type="predicted"/>
<dbReference type="EMBL" id="JBHMEY010000020">
    <property type="protein sequence ID" value="MFB9096834.1"/>
    <property type="molecule type" value="Genomic_DNA"/>
</dbReference>
<dbReference type="InterPro" id="IPR029058">
    <property type="entry name" value="AB_hydrolase_fold"/>
</dbReference>
<dbReference type="RefSeq" id="WP_236456741.1">
    <property type="nucleotide sequence ID" value="NZ_CBCSGE010000018.1"/>
</dbReference>
<organism evidence="2 3">
    <name type="scientific">Flavobacterium jumunjinense</name>
    <dbReference type="NCBI Taxonomy" id="998845"/>
    <lineage>
        <taxon>Bacteria</taxon>
        <taxon>Pseudomonadati</taxon>
        <taxon>Bacteroidota</taxon>
        <taxon>Flavobacteriia</taxon>
        <taxon>Flavobacteriales</taxon>
        <taxon>Flavobacteriaceae</taxon>
        <taxon>Flavobacterium</taxon>
    </lineage>
</organism>
<name>A0ABV5GN83_9FLAO</name>
<keyword evidence="3" id="KW-1185">Reference proteome</keyword>
<accession>A0ABV5GN83</accession>
<dbReference type="SUPFAM" id="SSF53474">
    <property type="entry name" value="alpha/beta-Hydrolases"/>
    <property type="match status" value="1"/>
</dbReference>
<comment type="caution">
    <text evidence="2">The sequence shown here is derived from an EMBL/GenBank/DDBJ whole genome shotgun (WGS) entry which is preliminary data.</text>
</comment>
<dbReference type="GO" id="GO:0016787">
    <property type="term" value="F:hydrolase activity"/>
    <property type="evidence" value="ECO:0007669"/>
    <property type="project" value="UniProtKB-KW"/>
</dbReference>
<dbReference type="Pfam" id="PF00561">
    <property type="entry name" value="Abhydrolase_1"/>
    <property type="match status" value="1"/>
</dbReference>
<dbReference type="Proteomes" id="UP001589607">
    <property type="component" value="Unassembled WGS sequence"/>
</dbReference>
<dbReference type="Gene3D" id="3.40.50.1820">
    <property type="entry name" value="alpha/beta hydrolase"/>
    <property type="match status" value="1"/>
</dbReference>